<evidence type="ECO:0000256" key="3">
    <source>
        <dbReference type="ARBA" id="ARBA00022679"/>
    </source>
</evidence>
<proteinExistence type="predicted"/>
<dbReference type="EC" id="2.7.11.1" evidence="1"/>
<dbReference type="SMART" id="SM00220">
    <property type="entry name" value="S_TKc"/>
    <property type="match status" value="1"/>
</dbReference>
<dbReference type="EMBL" id="AP021879">
    <property type="protein sequence ID" value="BBO88392.1"/>
    <property type="molecule type" value="Genomic_DNA"/>
</dbReference>
<keyword evidence="5" id="KW-0418">Kinase</keyword>
<dbReference type="PROSITE" id="PS00108">
    <property type="entry name" value="PROTEIN_KINASE_ST"/>
    <property type="match status" value="1"/>
</dbReference>
<dbReference type="InterPro" id="IPR011009">
    <property type="entry name" value="Kinase-like_dom_sf"/>
</dbReference>
<protein>
    <recommendedName>
        <fullName evidence="1">non-specific serine/threonine protein kinase</fullName>
        <ecNumber evidence="1">2.7.11.1</ecNumber>
    </recommendedName>
</protein>
<dbReference type="GO" id="GO:0005524">
    <property type="term" value="F:ATP binding"/>
    <property type="evidence" value="ECO:0007669"/>
    <property type="project" value="UniProtKB-UniRule"/>
</dbReference>
<accession>A0A5K8A702</accession>
<sequence>MKYGRYEIIKELGRGTMGVVYQAHDPQIDRMVALKVLRPDRVVSRDFVARFLREAKAIGRISHAGIVTVYDVGQDHDTIYIAMEYLEGRPLNEVMKDRTLPVDEAVGMCIQVAEALDYAHSRGITHRDIKPSNIILTPENRIKLTDFGIARIEDPDAAQQTQAGDILGTPVYMAPEQVLGQKADGRTDLYALGVIAYEMLTGRRPFGGGNIAAIFQSITHQSPQDPMAVGDFDNRALADLILKSLSKKPQARFQSGAAMSDVLKQCMTRDSTVFLEKPLPTQKTTSTRKKMVALAALLCLAVGAIGYMVIPKPDRSPAGRPAVDLPTPTPTAAPEPEPAPLPLSTLSVTSTPTGAQVFVDSLFKGNTPVDISLSPGRYEVRLNLPEYYEWEAQLQIGETDSTPLDVRLIAISQN</sequence>
<dbReference type="Pfam" id="PF00069">
    <property type="entry name" value="Pkinase"/>
    <property type="match status" value="1"/>
</dbReference>
<evidence type="ECO:0000256" key="7">
    <source>
        <dbReference type="PROSITE-ProRule" id="PRU10141"/>
    </source>
</evidence>
<evidence type="ECO:0000256" key="8">
    <source>
        <dbReference type="SAM" id="MobiDB-lite"/>
    </source>
</evidence>
<dbReference type="InterPro" id="IPR017441">
    <property type="entry name" value="Protein_kinase_ATP_BS"/>
</dbReference>
<name>A0A5K8A702_9BACT</name>
<dbReference type="PROSITE" id="PS50011">
    <property type="entry name" value="PROTEIN_KINASE_DOM"/>
    <property type="match status" value="1"/>
</dbReference>
<organism evidence="11 12">
    <name type="scientific">Desulfosarcina ovata subsp. ovata</name>
    <dbReference type="NCBI Taxonomy" id="2752305"/>
    <lineage>
        <taxon>Bacteria</taxon>
        <taxon>Pseudomonadati</taxon>
        <taxon>Thermodesulfobacteriota</taxon>
        <taxon>Desulfobacteria</taxon>
        <taxon>Desulfobacterales</taxon>
        <taxon>Desulfosarcinaceae</taxon>
        <taxon>Desulfosarcina</taxon>
    </lineage>
</organism>
<keyword evidence="12" id="KW-1185">Reference proteome</keyword>
<evidence type="ECO:0000256" key="2">
    <source>
        <dbReference type="ARBA" id="ARBA00022527"/>
    </source>
</evidence>
<evidence type="ECO:0000313" key="12">
    <source>
        <dbReference type="Proteomes" id="UP000422108"/>
    </source>
</evidence>
<evidence type="ECO:0000256" key="4">
    <source>
        <dbReference type="ARBA" id="ARBA00022741"/>
    </source>
</evidence>
<dbReference type="PANTHER" id="PTHR43289:SF6">
    <property type="entry name" value="SERINE_THREONINE-PROTEIN KINASE NEKL-3"/>
    <property type="match status" value="1"/>
</dbReference>
<feature type="transmembrane region" description="Helical" evidence="9">
    <location>
        <begin position="291"/>
        <end position="310"/>
    </location>
</feature>
<dbReference type="Gene3D" id="3.30.200.20">
    <property type="entry name" value="Phosphorylase Kinase, domain 1"/>
    <property type="match status" value="1"/>
</dbReference>
<dbReference type="Proteomes" id="UP000422108">
    <property type="component" value="Chromosome"/>
</dbReference>
<keyword evidence="9" id="KW-0812">Transmembrane</keyword>
<dbReference type="Gene3D" id="1.10.510.10">
    <property type="entry name" value="Transferase(Phosphotransferase) domain 1"/>
    <property type="match status" value="1"/>
</dbReference>
<feature type="domain" description="Protein kinase" evidence="10">
    <location>
        <begin position="6"/>
        <end position="275"/>
    </location>
</feature>
<evidence type="ECO:0000256" key="6">
    <source>
        <dbReference type="ARBA" id="ARBA00022840"/>
    </source>
</evidence>
<dbReference type="InterPro" id="IPR008271">
    <property type="entry name" value="Ser/Thr_kinase_AS"/>
</dbReference>
<gene>
    <name evidence="11" type="ORF">DSCOOX_15720</name>
</gene>
<dbReference type="SUPFAM" id="SSF56112">
    <property type="entry name" value="Protein kinase-like (PK-like)"/>
    <property type="match status" value="1"/>
</dbReference>
<dbReference type="PROSITE" id="PS00107">
    <property type="entry name" value="PROTEIN_KINASE_ATP"/>
    <property type="match status" value="1"/>
</dbReference>
<dbReference type="Pfam" id="PF08308">
    <property type="entry name" value="PEGA"/>
    <property type="match status" value="1"/>
</dbReference>
<keyword evidence="3" id="KW-0808">Transferase</keyword>
<dbReference type="InterPro" id="IPR013229">
    <property type="entry name" value="PEGA"/>
</dbReference>
<keyword evidence="9" id="KW-1133">Transmembrane helix</keyword>
<evidence type="ECO:0000313" key="11">
    <source>
        <dbReference type="EMBL" id="BBO88392.1"/>
    </source>
</evidence>
<evidence type="ECO:0000256" key="1">
    <source>
        <dbReference type="ARBA" id="ARBA00012513"/>
    </source>
</evidence>
<dbReference type="CDD" id="cd14014">
    <property type="entry name" value="STKc_PknB_like"/>
    <property type="match status" value="1"/>
</dbReference>
<feature type="binding site" evidence="7">
    <location>
        <position position="35"/>
    </location>
    <ligand>
        <name>ATP</name>
        <dbReference type="ChEBI" id="CHEBI:30616"/>
    </ligand>
</feature>
<keyword evidence="9" id="KW-0472">Membrane</keyword>
<evidence type="ECO:0000256" key="9">
    <source>
        <dbReference type="SAM" id="Phobius"/>
    </source>
</evidence>
<evidence type="ECO:0000256" key="5">
    <source>
        <dbReference type="ARBA" id="ARBA00022777"/>
    </source>
</evidence>
<evidence type="ECO:0000259" key="10">
    <source>
        <dbReference type="PROSITE" id="PS50011"/>
    </source>
</evidence>
<keyword evidence="4 7" id="KW-0547">Nucleotide-binding</keyword>
<dbReference type="AlphaFoldDB" id="A0A5K8A702"/>
<dbReference type="InterPro" id="IPR000719">
    <property type="entry name" value="Prot_kinase_dom"/>
</dbReference>
<dbReference type="FunFam" id="1.10.510.10:FF:000021">
    <property type="entry name" value="Serine/threonine protein kinase"/>
    <property type="match status" value="1"/>
</dbReference>
<reference evidence="11 12" key="1">
    <citation type="submission" date="2019-11" db="EMBL/GenBank/DDBJ databases">
        <title>Comparative genomics of hydrocarbon-degrading Desulfosarcina strains.</title>
        <authorList>
            <person name="Watanabe M."/>
            <person name="Kojima H."/>
            <person name="Fukui M."/>
        </authorList>
    </citation>
    <scope>NUCLEOTIDE SEQUENCE [LARGE SCALE GENOMIC DNA]</scope>
    <source>
        <strain evidence="12">oXyS1</strain>
    </source>
</reference>
<feature type="region of interest" description="Disordered" evidence="8">
    <location>
        <begin position="316"/>
        <end position="339"/>
    </location>
</feature>
<dbReference type="GO" id="GO:0004674">
    <property type="term" value="F:protein serine/threonine kinase activity"/>
    <property type="evidence" value="ECO:0007669"/>
    <property type="project" value="UniProtKB-KW"/>
</dbReference>
<keyword evidence="2" id="KW-0723">Serine/threonine-protein kinase</keyword>
<keyword evidence="6 7" id="KW-0067">ATP-binding</keyword>
<feature type="compositionally biased region" description="Pro residues" evidence="8">
    <location>
        <begin position="327"/>
        <end position="339"/>
    </location>
</feature>
<dbReference type="PANTHER" id="PTHR43289">
    <property type="entry name" value="MITOGEN-ACTIVATED PROTEIN KINASE KINASE KINASE 20-RELATED"/>
    <property type="match status" value="1"/>
</dbReference>